<dbReference type="Proteomes" id="UP000830671">
    <property type="component" value="Chromosome 8"/>
</dbReference>
<dbReference type="EMBL" id="CP019480">
    <property type="protein sequence ID" value="UQC89224.1"/>
    <property type="molecule type" value="Genomic_DNA"/>
</dbReference>
<dbReference type="KEGG" id="clup:CLUP02_14753"/>
<dbReference type="RefSeq" id="XP_049150825.1">
    <property type="nucleotide sequence ID" value="XM_049293679.1"/>
</dbReference>
<accession>A0A9Q8T4S1</accession>
<reference evidence="1" key="1">
    <citation type="journal article" date="2021" name="Mol. Plant Microbe Interact.">
        <title>Complete Genome Sequence of the Plant-Pathogenic Fungus Colletotrichum lupini.</title>
        <authorList>
            <person name="Baroncelli R."/>
            <person name="Pensec F."/>
            <person name="Da Lio D."/>
            <person name="Boufleur T."/>
            <person name="Vicente I."/>
            <person name="Sarrocco S."/>
            <person name="Picot A."/>
            <person name="Baraldi E."/>
            <person name="Sukno S."/>
            <person name="Thon M."/>
            <person name="Le Floch G."/>
        </authorList>
    </citation>
    <scope>NUCLEOTIDE SEQUENCE</scope>
    <source>
        <strain evidence="1">IMI 504893</strain>
    </source>
</reference>
<evidence type="ECO:0000313" key="2">
    <source>
        <dbReference type="Proteomes" id="UP000830671"/>
    </source>
</evidence>
<dbReference type="GeneID" id="73348689"/>
<keyword evidence="2" id="KW-1185">Reference proteome</keyword>
<name>A0A9Q8T4S1_9PEZI</name>
<gene>
    <name evidence="1" type="ORF">CLUP02_14753</name>
</gene>
<sequence>MRVDWTKIEGWYKSKWGVQSMSTAIGVRVFSFFFF</sequence>
<organism evidence="1 2">
    <name type="scientific">Colletotrichum lupini</name>
    <dbReference type="NCBI Taxonomy" id="145971"/>
    <lineage>
        <taxon>Eukaryota</taxon>
        <taxon>Fungi</taxon>
        <taxon>Dikarya</taxon>
        <taxon>Ascomycota</taxon>
        <taxon>Pezizomycotina</taxon>
        <taxon>Sordariomycetes</taxon>
        <taxon>Hypocreomycetidae</taxon>
        <taxon>Glomerellales</taxon>
        <taxon>Glomerellaceae</taxon>
        <taxon>Colletotrichum</taxon>
        <taxon>Colletotrichum acutatum species complex</taxon>
    </lineage>
</organism>
<evidence type="ECO:0000313" key="1">
    <source>
        <dbReference type="EMBL" id="UQC89224.1"/>
    </source>
</evidence>
<proteinExistence type="predicted"/>
<protein>
    <submittedName>
        <fullName evidence="1">Uncharacterized protein</fullName>
    </submittedName>
</protein>
<dbReference type="AlphaFoldDB" id="A0A9Q8T4S1"/>